<evidence type="ECO:0000256" key="3">
    <source>
        <dbReference type="ARBA" id="ARBA00022723"/>
    </source>
</evidence>
<organism evidence="8 9">
    <name type="scientific">Amycolatopsis thermoflava</name>
    <dbReference type="NCBI Taxonomy" id="84480"/>
    <lineage>
        <taxon>Bacteria</taxon>
        <taxon>Bacillati</taxon>
        <taxon>Actinomycetota</taxon>
        <taxon>Actinomycetes</taxon>
        <taxon>Pseudonocardiales</taxon>
        <taxon>Pseudonocardiaceae</taxon>
        <taxon>Amycolatopsis</taxon>
        <taxon>Amycolatopsis methanolica group</taxon>
    </lineage>
</organism>
<proteinExistence type="inferred from homology"/>
<evidence type="ECO:0000256" key="2">
    <source>
        <dbReference type="ARBA" id="ARBA00022722"/>
    </source>
</evidence>
<protein>
    <recommendedName>
        <fullName evidence="6">Ribonuclease VapC</fullName>
        <shortName evidence="6">RNase VapC</shortName>
        <ecNumber evidence="6">3.1.-.-</ecNumber>
    </recommendedName>
    <alternativeName>
        <fullName evidence="6">Toxin VapC</fullName>
    </alternativeName>
</protein>
<dbReference type="InterPro" id="IPR022907">
    <property type="entry name" value="VapC_family"/>
</dbReference>
<dbReference type="GO" id="GO:0016787">
    <property type="term" value="F:hydrolase activity"/>
    <property type="evidence" value="ECO:0007669"/>
    <property type="project" value="UniProtKB-KW"/>
</dbReference>
<dbReference type="CDD" id="cd09874">
    <property type="entry name" value="PIN_MT3492-like"/>
    <property type="match status" value="1"/>
</dbReference>
<keyword evidence="5 6" id="KW-0460">Magnesium</keyword>
<dbReference type="Proteomes" id="UP000274843">
    <property type="component" value="Unassembled WGS sequence"/>
</dbReference>
<dbReference type="GO" id="GO:0000287">
    <property type="term" value="F:magnesium ion binding"/>
    <property type="evidence" value="ECO:0007669"/>
    <property type="project" value="UniProtKB-UniRule"/>
</dbReference>
<evidence type="ECO:0000256" key="5">
    <source>
        <dbReference type="ARBA" id="ARBA00022842"/>
    </source>
</evidence>
<dbReference type="Gene3D" id="3.40.50.1010">
    <property type="entry name" value="5'-nuclease"/>
    <property type="match status" value="1"/>
</dbReference>
<evidence type="ECO:0000313" key="8">
    <source>
        <dbReference type="EMBL" id="ROS42183.1"/>
    </source>
</evidence>
<evidence type="ECO:0000313" key="9">
    <source>
        <dbReference type="Proteomes" id="UP000274843"/>
    </source>
</evidence>
<dbReference type="SUPFAM" id="SSF88723">
    <property type="entry name" value="PIN domain-like"/>
    <property type="match status" value="1"/>
</dbReference>
<dbReference type="Pfam" id="PF01850">
    <property type="entry name" value="PIN"/>
    <property type="match status" value="1"/>
</dbReference>
<keyword evidence="9" id="KW-1185">Reference proteome</keyword>
<comment type="cofactor">
    <cofactor evidence="6">
        <name>Mg(2+)</name>
        <dbReference type="ChEBI" id="CHEBI:18420"/>
    </cofactor>
</comment>
<name>A0A3N2GZW2_9PSEU</name>
<dbReference type="GO" id="GO:0090729">
    <property type="term" value="F:toxin activity"/>
    <property type="evidence" value="ECO:0007669"/>
    <property type="project" value="UniProtKB-KW"/>
</dbReference>
<feature type="domain" description="PIN" evidence="7">
    <location>
        <begin position="6"/>
        <end position="142"/>
    </location>
</feature>
<feature type="binding site" evidence="6">
    <location>
        <position position="108"/>
    </location>
    <ligand>
        <name>Mg(2+)</name>
        <dbReference type="ChEBI" id="CHEBI:18420"/>
    </ligand>
</feature>
<dbReference type="AlphaFoldDB" id="A0A3N2GZW2"/>
<evidence type="ECO:0000259" key="7">
    <source>
        <dbReference type="Pfam" id="PF01850"/>
    </source>
</evidence>
<comment type="function">
    <text evidence="6">Toxic component of a toxin-antitoxin (TA) system. An RNase.</text>
</comment>
<dbReference type="HAMAP" id="MF_00265">
    <property type="entry name" value="VapC_Nob1"/>
    <property type="match status" value="1"/>
</dbReference>
<dbReference type="EC" id="3.1.-.-" evidence="6"/>
<gene>
    <name evidence="6" type="primary">vapC</name>
    <name evidence="8" type="ORF">EDD35_4567</name>
</gene>
<keyword evidence="1 6" id="KW-1277">Toxin-antitoxin system</keyword>
<dbReference type="InterPro" id="IPR002716">
    <property type="entry name" value="PIN_dom"/>
</dbReference>
<evidence type="ECO:0000256" key="4">
    <source>
        <dbReference type="ARBA" id="ARBA00022801"/>
    </source>
</evidence>
<dbReference type="GO" id="GO:0004540">
    <property type="term" value="F:RNA nuclease activity"/>
    <property type="evidence" value="ECO:0007669"/>
    <property type="project" value="InterPro"/>
</dbReference>
<keyword evidence="2 6" id="KW-0540">Nuclease</keyword>
<keyword evidence="4 6" id="KW-0378">Hydrolase</keyword>
<evidence type="ECO:0000256" key="1">
    <source>
        <dbReference type="ARBA" id="ARBA00022649"/>
    </source>
</evidence>
<sequence>MVTVLYADTSAVVRAFLPDEPEHEQMIELLLDNEDLVLTSELTRVEFASAMATAWNNGRIRDAKLALARFDAEAGGDGALSLVPLVPQVIMPAAYRLVSDHHSLRTLDAIHLAVALHDTAGLADGEPVVMVTRDQRQADAAKAHGLEVR</sequence>
<dbReference type="InterPro" id="IPR029060">
    <property type="entry name" value="PIN-like_dom_sf"/>
</dbReference>
<keyword evidence="6" id="KW-0800">Toxin</keyword>
<dbReference type="EMBL" id="RKHY01000001">
    <property type="protein sequence ID" value="ROS42183.1"/>
    <property type="molecule type" value="Genomic_DNA"/>
</dbReference>
<evidence type="ECO:0000256" key="6">
    <source>
        <dbReference type="HAMAP-Rule" id="MF_00265"/>
    </source>
</evidence>
<feature type="binding site" evidence="6">
    <location>
        <position position="8"/>
    </location>
    <ligand>
        <name>Mg(2+)</name>
        <dbReference type="ChEBI" id="CHEBI:18420"/>
    </ligand>
</feature>
<comment type="similarity">
    <text evidence="6">Belongs to the PINc/VapC protein family.</text>
</comment>
<comment type="caution">
    <text evidence="8">The sequence shown here is derived from an EMBL/GenBank/DDBJ whole genome shotgun (WGS) entry which is preliminary data.</text>
</comment>
<reference evidence="8 9" key="1">
    <citation type="submission" date="2018-11" db="EMBL/GenBank/DDBJ databases">
        <title>Sequencing the genomes of 1000 actinobacteria strains.</title>
        <authorList>
            <person name="Klenk H.-P."/>
        </authorList>
    </citation>
    <scope>NUCLEOTIDE SEQUENCE [LARGE SCALE GENOMIC DNA]</scope>
    <source>
        <strain evidence="8 9">DSM 44348</strain>
    </source>
</reference>
<accession>A0A3N2GZW2</accession>
<keyword evidence="3 6" id="KW-0479">Metal-binding</keyword>